<dbReference type="STRING" id="355548.SAMN04487945_0024"/>
<dbReference type="EMBL" id="FOJA01000001">
    <property type="protein sequence ID" value="SEV87108.1"/>
    <property type="molecule type" value="Genomic_DNA"/>
</dbReference>
<evidence type="ECO:0000313" key="2">
    <source>
        <dbReference type="EMBL" id="SEV87108.1"/>
    </source>
</evidence>
<feature type="transmembrane region" description="Helical" evidence="1">
    <location>
        <begin position="42"/>
        <end position="65"/>
    </location>
</feature>
<dbReference type="OrthoDB" id="174349at2157"/>
<protein>
    <submittedName>
        <fullName evidence="2">Uncharacterized protein</fullName>
    </submittedName>
</protein>
<gene>
    <name evidence="2" type="ORF">SAMN04487945_0024</name>
</gene>
<accession>A0A1I0MG65</accession>
<evidence type="ECO:0000256" key="1">
    <source>
        <dbReference type="SAM" id="Phobius"/>
    </source>
</evidence>
<evidence type="ECO:0000313" key="3">
    <source>
        <dbReference type="Proteomes" id="UP000198518"/>
    </source>
</evidence>
<name>A0A1I0MG65_9EURY</name>
<keyword evidence="3" id="KW-1185">Reference proteome</keyword>
<dbReference type="RefSeq" id="WP_089667122.1">
    <property type="nucleotide sequence ID" value="NZ_FOJA01000001.1"/>
</dbReference>
<keyword evidence="1" id="KW-0472">Membrane</keyword>
<organism evidence="2 3">
    <name type="scientific">Halobacterium jilantaiense</name>
    <dbReference type="NCBI Taxonomy" id="355548"/>
    <lineage>
        <taxon>Archaea</taxon>
        <taxon>Methanobacteriati</taxon>
        <taxon>Methanobacteriota</taxon>
        <taxon>Stenosarchaea group</taxon>
        <taxon>Halobacteria</taxon>
        <taxon>Halobacteriales</taxon>
        <taxon>Halobacteriaceae</taxon>
        <taxon>Halobacterium</taxon>
    </lineage>
</organism>
<proteinExistence type="predicted"/>
<sequence>MDRSRFTSLSLVAFGLVLVAFFTMGFSRLVLPYETARLLAAPAMFGAAALFAGLFAQALLVAVGVREFE</sequence>
<dbReference type="Proteomes" id="UP000198518">
    <property type="component" value="Unassembled WGS sequence"/>
</dbReference>
<keyword evidence="1" id="KW-0812">Transmembrane</keyword>
<dbReference type="AlphaFoldDB" id="A0A1I0MG65"/>
<keyword evidence="1" id="KW-1133">Transmembrane helix</keyword>
<reference evidence="2 3" key="1">
    <citation type="submission" date="2016-10" db="EMBL/GenBank/DDBJ databases">
        <authorList>
            <person name="de Groot N.N."/>
        </authorList>
    </citation>
    <scope>NUCLEOTIDE SEQUENCE [LARGE SCALE GENOMIC DNA]</scope>
    <source>
        <strain evidence="2 3">CGMCC 1.5337</strain>
    </source>
</reference>